<accession>G7YXF7</accession>
<reference key="2">
    <citation type="submission" date="2011-10" db="EMBL/GenBank/DDBJ databases">
        <title>The genome and transcriptome sequence of Clonorchis sinensis provide insights into the carcinogenic liver fluke.</title>
        <authorList>
            <person name="Wang X."/>
            <person name="Huang Y."/>
            <person name="Chen W."/>
            <person name="Liu H."/>
            <person name="Guo L."/>
            <person name="Chen Y."/>
            <person name="Luo F."/>
            <person name="Zhou W."/>
            <person name="Sun J."/>
            <person name="Mao Q."/>
            <person name="Liang P."/>
            <person name="Zhou C."/>
            <person name="Tian Y."/>
            <person name="Men J."/>
            <person name="Lv X."/>
            <person name="Huang L."/>
            <person name="Zhou J."/>
            <person name="Hu Y."/>
            <person name="Li R."/>
            <person name="Zhang F."/>
            <person name="Lei H."/>
            <person name="Li X."/>
            <person name="Hu X."/>
            <person name="Liang C."/>
            <person name="Xu J."/>
            <person name="Wu Z."/>
            <person name="Yu X."/>
        </authorList>
    </citation>
    <scope>NUCLEOTIDE SEQUENCE</scope>
    <source>
        <strain>Henan</strain>
    </source>
</reference>
<feature type="compositionally biased region" description="Basic and acidic residues" evidence="1">
    <location>
        <begin position="1"/>
        <end position="15"/>
    </location>
</feature>
<reference evidence="2" key="1">
    <citation type="journal article" date="2011" name="Genome Biol.">
        <title>The draft genome of the carcinogenic human liver fluke Clonorchis sinensis.</title>
        <authorList>
            <person name="Wang X."/>
            <person name="Chen W."/>
            <person name="Huang Y."/>
            <person name="Sun J."/>
            <person name="Men J."/>
            <person name="Liu H."/>
            <person name="Luo F."/>
            <person name="Guo L."/>
            <person name="Lv X."/>
            <person name="Deng C."/>
            <person name="Zhou C."/>
            <person name="Fan Y."/>
            <person name="Li X."/>
            <person name="Huang L."/>
            <person name="Hu Y."/>
            <person name="Liang C."/>
            <person name="Hu X."/>
            <person name="Xu J."/>
            <person name="Yu X."/>
        </authorList>
    </citation>
    <scope>NUCLEOTIDE SEQUENCE [LARGE SCALE GENOMIC DNA]</scope>
    <source>
        <strain evidence="2">Henan</strain>
    </source>
</reference>
<gene>
    <name evidence="2" type="ORF">CLF_113004</name>
</gene>
<evidence type="ECO:0000256" key="1">
    <source>
        <dbReference type="SAM" id="MobiDB-lite"/>
    </source>
</evidence>
<feature type="compositionally biased region" description="Basic and acidic residues" evidence="1">
    <location>
        <begin position="22"/>
        <end position="32"/>
    </location>
</feature>
<sequence>MSKLEPRTPDMRDDSATTVSAHDGHAPESDVHSFWEITTSSYSAGSLACNTTAPGAPKQWISDRTVTLLKSRRNIPAGPEHNLTRRIIRREVKLSVRTNRQVWWKRKAKENEEVQKAENGLRLFPLIRATRSRKPPVK</sequence>
<dbReference type="Proteomes" id="UP000008909">
    <property type="component" value="Unassembled WGS sequence"/>
</dbReference>
<evidence type="ECO:0000313" key="2">
    <source>
        <dbReference type="EMBL" id="GAA57637.1"/>
    </source>
</evidence>
<keyword evidence="3" id="KW-1185">Reference proteome</keyword>
<proteinExistence type="predicted"/>
<protein>
    <submittedName>
        <fullName evidence="2">ATP-binding cassette transporter</fullName>
    </submittedName>
</protein>
<keyword evidence="2" id="KW-0067">ATP-binding</keyword>
<keyword evidence="2" id="KW-0547">Nucleotide-binding</keyword>
<name>G7YXF7_CLOSI</name>
<dbReference type="EMBL" id="DF144914">
    <property type="protein sequence ID" value="GAA57637.1"/>
    <property type="molecule type" value="Genomic_DNA"/>
</dbReference>
<feature type="region of interest" description="Disordered" evidence="1">
    <location>
        <begin position="1"/>
        <end position="32"/>
    </location>
</feature>
<dbReference type="AlphaFoldDB" id="G7YXF7"/>
<organism evidence="2 3">
    <name type="scientific">Clonorchis sinensis</name>
    <name type="common">Chinese liver fluke</name>
    <dbReference type="NCBI Taxonomy" id="79923"/>
    <lineage>
        <taxon>Eukaryota</taxon>
        <taxon>Metazoa</taxon>
        <taxon>Spiralia</taxon>
        <taxon>Lophotrochozoa</taxon>
        <taxon>Platyhelminthes</taxon>
        <taxon>Trematoda</taxon>
        <taxon>Digenea</taxon>
        <taxon>Opisthorchiida</taxon>
        <taxon>Opisthorchiata</taxon>
        <taxon>Opisthorchiidae</taxon>
        <taxon>Clonorchis</taxon>
    </lineage>
</organism>
<evidence type="ECO:0000313" key="3">
    <source>
        <dbReference type="Proteomes" id="UP000008909"/>
    </source>
</evidence>
<dbReference type="GO" id="GO:0005524">
    <property type="term" value="F:ATP binding"/>
    <property type="evidence" value="ECO:0007669"/>
    <property type="project" value="UniProtKB-KW"/>
</dbReference>